<dbReference type="Pfam" id="PF00069">
    <property type="entry name" value="Pkinase"/>
    <property type="match status" value="1"/>
</dbReference>
<dbReference type="PANTHER" id="PTHR45646">
    <property type="entry name" value="SERINE/THREONINE-PROTEIN KINASE DOA-RELATED"/>
    <property type="match status" value="1"/>
</dbReference>
<dbReference type="Gene3D" id="1.10.510.10">
    <property type="entry name" value="Transferase(Phosphotransferase) domain 1"/>
    <property type="match status" value="1"/>
</dbReference>
<evidence type="ECO:0000256" key="2">
    <source>
        <dbReference type="ARBA" id="ARBA00022679"/>
    </source>
</evidence>
<comment type="caution">
    <text evidence="10">The sequence shown here is derived from an EMBL/GenBank/DDBJ whole genome shotgun (WGS) entry which is preliminary data.</text>
</comment>
<keyword evidence="3 6" id="KW-0547">Nucleotide-binding</keyword>
<dbReference type="InterPro" id="IPR017441">
    <property type="entry name" value="Protein_kinase_ATP_BS"/>
</dbReference>
<comment type="similarity">
    <text evidence="7">Belongs to the protein kinase superfamily.</text>
</comment>
<dbReference type="SMART" id="SM00220">
    <property type="entry name" value="S_TKc"/>
    <property type="match status" value="1"/>
</dbReference>
<keyword evidence="11" id="KW-1185">Reference proteome</keyword>
<feature type="domain" description="Protein kinase" evidence="9">
    <location>
        <begin position="61"/>
        <end position="395"/>
    </location>
</feature>
<evidence type="ECO:0000313" key="10">
    <source>
        <dbReference type="EMBL" id="CAK9078715.1"/>
    </source>
</evidence>
<evidence type="ECO:0000256" key="8">
    <source>
        <dbReference type="SAM" id="MobiDB-lite"/>
    </source>
</evidence>
<evidence type="ECO:0000256" key="3">
    <source>
        <dbReference type="ARBA" id="ARBA00022741"/>
    </source>
</evidence>
<dbReference type="Proteomes" id="UP001642464">
    <property type="component" value="Unassembled WGS sequence"/>
</dbReference>
<evidence type="ECO:0000256" key="4">
    <source>
        <dbReference type="ARBA" id="ARBA00022777"/>
    </source>
</evidence>
<dbReference type="InterPro" id="IPR000719">
    <property type="entry name" value="Prot_kinase_dom"/>
</dbReference>
<dbReference type="InterPro" id="IPR011009">
    <property type="entry name" value="Kinase-like_dom_sf"/>
</dbReference>
<proteinExistence type="inferred from homology"/>
<dbReference type="InterPro" id="IPR008271">
    <property type="entry name" value="Ser/Thr_kinase_AS"/>
</dbReference>
<dbReference type="PANTHER" id="PTHR45646:SF11">
    <property type="entry name" value="SERINE_THREONINE-PROTEIN KINASE DOA"/>
    <property type="match status" value="1"/>
</dbReference>
<evidence type="ECO:0000313" key="11">
    <source>
        <dbReference type="Proteomes" id="UP001642464"/>
    </source>
</evidence>
<feature type="binding site" evidence="6">
    <location>
        <position position="90"/>
    </location>
    <ligand>
        <name>ATP</name>
        <dbReference type="ChEBI" id="CHEBI:30616"/>
    </ligand>
</feature>
<dbReference type="PROSITE" id="PS00108">
    <property type="entry name" value="PROTEIN_KINASE_ST"/>
    <property type="match status" value="1"/>
</dbReference>
<dbReference type="PROSITE" id="PS00107">
    <property type="entry name" value="PROTEIN_KINASE_ATP"/>
    <property type="match status" value="1"/>
</dbReference>
<accession>A0ABP0PRQ2</accession>
<evidence type="ECO:0000259" key="9">
    <source>
        <dbReference type="PROSITE" id="PS50011"/>
    </source>
</evidence>
<evidence type="ECO:0000256" key="6">
    <source>
        <dbReference type="PROSITE-ProRule" id="PRU10141"/>
    </source>
</evidence>
<keyword evidence="4" id="KW-0418">Kinase</keyword>
<evidence type="ECO:0000256" key="5">
    <source>
        <dbReference type="ARBA" id="ARBA00022840"/>
    </source>
</evidence>
<evidence type="ECO:0000256" key="1">
    <source>
        <dbReference type="ARBA" id="ARBA00022527"/>
    </source>
</evidence>
<dbReference type="SUPFAM" id="SSF56112">
    <property type="entry name" value="Protein kinase-like (PK-like)"/>
    <property type="match status" value="1"/>
</dbReference>
<keyword evidence="2" id="KW-0808">Transferase</keyword>
<feature type="region of interest" description="Disordered" evidence="8">
    <location>
        <begin position="1"/>
        <end position="48"/>
    </location>
</feature>
<dbReference type="EMBL" id="CAXAMM010038540">
    <property type="protein sequence ID" value="CAK9078715.1"/>
    <property type="molecule type" value="Genomic_DNA"/>
</dbReference>
<dbReference type="Gene3D" id="3.30.200.20">
    <property type="entry name" value="Phosphorylase Kinase, domain 1"/>
    <property type="match status" value="1"/>
</dbReference>
<protein>
    <submittedName>
        <fullName evidence="10">Probable serine/threonine-protein kinase clkA (CDC2-like kinase A)</fullName>
    </submittedName>
</protein>
<dbReference type="InterPro" id="IPR051175">
    <property type="entry name" value="CLK_kinases"/>
</dbReference>
<keyword evidence="1 7" id="KW-0723">Serine/threonine-protein kinase</keyword>
<feature type="compositionally biased region" description="Basic and acidic residues" evidence="8">
    <location>
        <begin position="31"/>
        <end position="46"/>
    </location>
</feature>
<sequence length="401" mass="45518">MGHTCSEKTRKRSRSPRDGARKKRSRSKPSVAHEQHGHIKDSDRPHFRWTRSMSLGPEGRYKVRGHLGDGTFGRVLSAKDRRTGGQVAVKVIKSAEHLRELAEEEAEVLWRIQRSDPPKLMQELQSGPDRSALIVRLLDSFLEPDGHFCMVFEQLGTSLRDFLKRNSARGLYLSDVQVISRQLLQALATLHLLGFIHTDLKCRNVMLRHSSHFSAPSPREPGLATMRPTDCSISLIDFGGCVHQSDDCSRGRAGTRQFRGPELVLGLDWDSPVDMWAAGCVIYMLYFGKRPFSVHESAEHLAMMERLTESCFPPWMLQTAQECQDDEASYELLITEDKKLVWPEGPAGARVEALRPLSAQVLPRHKTFLSFLKGLFQLEPLQRLRATQAHQMEFLTTEVQE</sequence>
<evidence type="ECO:0000256" key="7">
    <source>
        <dbReference type="RuleBase" id="RU000304"/>
    </source>
</evidence>
<keyword evidence="5 6" id="KW-0067">ATP-binding</keyword>
<feature type="compositionally biased region" description="Basic residues" evidence="8">
    <location>
        <begin position="9"/>
        <end position="27"/>
    </location>
</feature>
<gene>
    <name evidence="10" type="ORF">SCF082_LOCUS37584</name>
</gene>
<organism evidence="10 11">
    <name type="scientific">Durusdinium trenchii</name>
    <dbReference type="NCBI Taxonomy" id="1381693"/>
    <lineage>
        <taxon>Eukaryota</taxon>
        <taxon>Sar</taxon>
        <taxon>Alveolata</taxon>
        <taxon>Dinophyceae</taxon>
        <taxon>Suessiales</taxon>
        <taxon>Symbiodiniaceae</taxon>
        <taxon>Durusdinium</taxon>
    </lineage>
</organism>
<name>A0ABP0PRQ2_9DINO</name>
<dbReference type="PROSITE" id="PS50011">
    <property type="entry name" value="PROTEIN_KINASE_DOM"/>
    <property type="match status" value="1"/>
</dbReference>
<reference evidence="10 11" key="1">
    <citation type="submission" date="2024-02" db="EMBL/GenBank/DDBJ databases">
        <authorList>
            <person name="Chen Y."/>
            <person name="Shah S."/>
            <person name="Dougan E. K."/>
            <person name="Thang M."/>
            <person name="Chan C."/>
        </authorList>
    </citation>
    <scope>NUCLEOTIDE SEQUENCE [LARGE SCALE GENOMIC DNA]</scope>
</reference>